<feature type="compositionally biased region" description="Gly residues" evidence="1">
    <location>
        <begin position="319"/>
        <end position="328"/>
    </location>
</feature>
<protein>
    <submittedName>
        <fullName evidence="2">Uncharacterized protein</fullName>
    </submittedName>
</protein>
<feature type="compositionally biased region" description="Basic and acidic residues" evidence="1">
    <location>
        <begin position="424"/>
        <end position="435"/>
    </location>
</feature>
<dbReference type="AlphaFoldDB" id="A0A6A4IKS0"/>
<feature type="compositionally biased region" description="Basic residues" evidence="1">
    <location>
        <begin position="266"/>
        <end position="276"/>
    </location>
</feature>
<reference evidence="2" key="1">
    <citation type="journal article" date="2019" name="Environ. Microbiol.">
        <title>Fungal ecological strategies reflected in gene transcription - a case study of two litter decomposers.</title>
        <authorList>
            <person name="Barbi F."/>
            <person name="Kohler A."/>
            <person name="Barry K."/>
            <person name="Baskaran P."/>
            <person name="Daum C."/>
            <person name="Fauchery L."/>
            <person name="Ihrmark K."/>
            <person name="Kuo A."/>
            <person name="LaButti K."/>
            <person name="Lipzen A."/>
            <person name="Morin E."/>
            <person name="Grigoriev I.V."/>
            <person name="Henrissat B."/>
            <person name="Lindahl B."/>
            <person name="Martin F."/>
        </authorList>
    </citation>
    <scope>NUCLEOTIDE SEQUENCE</scope>
    <source>
        <strain evidence="2">JB14</strain>
    </source>
</reference>
<feature type="region of interest" description="Disordered" evidence="1">
    <location>
        <begin position="365"/>
        <end position="461"/>
    </location>
</feature>
<evidence type="ECO:0000313" key="3">
    <source>
        <dbReference type="Proteomes" id="UP000799118"/>
    </source>
</evidence>
<feature type="compositionally biased region" description="Polar residues" evidence="1">
    <location>
        <begin position="29"/>
        <end position="44"/>
    </location>
</feature>
<evidence type="ECO:0000256" key="1">
    <source>
        <dbReference type="SAM" id="MobiDB-lite"/>
    </source>
</evidence>
<feature type="compositionally biased region" description="Low complexity" evidence="1">
    <location>
        <begin position="370"/>
        <end position="385"/>
    </location>
</feature>
<dbReference type="Proteomes" id="UP000799118">
    <property type="component" value="Unassembled WGS sequence"/>
</dbReference>
<feature type="compositionally biased region" description="Low complexity" evidence="1">
    <location>
        <begin position="190"/>
        <end position="199"/>
    </location>
</feature>
<evidence type="ECO:0000313" key="2">
    <source>
        <dbReference type="EMBL" id="KAE9410490.1"/>
    </source>
</evidence>
<feature type="region of interest" description="Disordered" evidence="1">
    <location>
        <begin position="29"/>
        <end position="68"/>
    </location>
</feature>
<feature type="compositionally biased region" description="Low complexity" evidence="1">
    <location>
        <begin position="135"/>
        <end position="145"/>
    </location>
</feature>
<feature type="region of interest" description="Disordered" evidence="1">
    <location>
        <begin position="84"/>
        <end position="282"/>
    </location>
</feature>
<dbReference type="EMBL" id="ML769385">
    <property type="protein sequence ID" value="KAE9410490.1"/>
    <property type="molecule type" value="Genomic_DNA"/>
</dbReference>
<dbReference type="OrthoDB" id="2564465at2759"/>
<accession>A0A6A4IKS0</accession>
<feature type="compositionally biased region" description="Basic and acidic residues" evidence="1">
    <location>
        <begin position="399"/>
        <end position="416"/>
    </location>
</feature>
<proteinExistence type="predicted"/>
<feature type="compositionally biased region" description="Basic residues" evidence="1">
    <location>
        <begin position="105"/>
        <end position="116"/>
    </location>
</feature>
<keyword evidence="3" id="KW-1185">Reference proteome</keyword>
<gene>
    <name evidence="2" type="ORF">BT96DRAFT_953092</name>
</gene>
<organism evidence="2 3">
    <name type="scientific">Gymnopus androsaceus JB14</name>
    <dbReference type="NCBI Taxonomy" id="1447944"/>
    <lineage>
        <taxon>Eukaryota</taxon>
        <taxon>Fungi</taxon>
        <taxon>Dikarya</taxon>
        <taxon>Basidiomycota</taxon>
        <taxon>Agaricomycotina</taxon>
        <taxon>Agaricomycetes</taxon>
        <taxon>Agaricomycetidae</taxon>
        <taxon>Agaricales</taxon>
        <taxon>Marasmiineae</taxon>
        <taxon>Omphalotaceae</taxon>
        <taxon>Gymnopus</taxon>
    </lineage>
</organism>
<name>A0A6A4IKS0_9AGAR</name>
<feature type="compositionally biased region" description="Basic and acidic residues" evidence="1">
    <location>
        <begin position="452"/>
        <end position="461"/>
    </location>
</feature>
<feature type="region of interest" description="Disordered" evidence="1">
    <location>
        <begin position="305"/>
        <end position="344"/>
    </location>
</feature>
<feature type="compositionally biased region" description="Basic and acidic residues" evidence="1">
    <location>
        <begin position="204"/>
        <end position="214"/>
    </location>
</feature>
<feature type="compositionally biased region" description="Acidic residues" evidence="1">
    <location>
        <begin position="245"/>
        <end position="255"/>
    </location>
</feature>
<sequence>MGTTQSYLSPEVLVTAAVVAGAVGFGYNQVASSSGSPPSTTLAPTDNAIGGGKKGKKKASVAGATKAPDSQISVVQFPAVVPGQFDNEASDSSPAGLEVSTSSSKSKKGKKKKKSGKVVGVEDSLDTSGKDSPVEEVVVSPAAAVTLADSNPNPKKKKRQTTSQNVGKPSAVTAPAPPKADSSARKLDKSTASLASLATESDGEWTRVSRRVDKPGTSSAAGAVSDVGHTTTTGTSSPIDTRSEEGEEEEEEEEVLMSGPGERHPLAKRILPKPRKTGVEDMLATSDYPSYSRVMRVQPGDKPAAGFSWGDYEDVASGDGAGGELDGDGGTHADGEDDGWGVVKRGGRPSKCSFNFKRQFCSSGYSENMTTSSSQTSLSGSRTASATETVTKRQRQNAAKRDALKSAKLDTERERLAALAKHKRELERTKIDEQYAKGGSRKVTSGGMQAGVDEKGKLVWE</sequence>